<dbReference type="InterPro" id="IPR013022">
    <property type="entry name" value="Xyl_isomerase-like_TIM-brl"/>
</dbReference>
<dbReference type="RefSeq" id="WP_211560204.1">
    <property type="nucleotide sequence ID" value="NZ_JAGVRK010000001.1"/>
</dbReference>
<feature type="domain" description="Xylose isomerase-like TIM barrel" evidence="1">
    <location>
        <begin position="26"/>
        <end position="227"/>
    </location>
</feature>
<keyword evidence="3" id="KW-1185">Reference proteome</keyword>
<reference evidence="2 3" key="1">
    <citation type="submission" date="2021-04" db="EMBL/GenBank/DDBJ databases">
        <title>Metabacillus sp. strain KIGAM252 whole genome sequence.</title>
        <authorList>
            <person name="Seo M.-J."/>
            <person name="Cho E.-S."/>
            <person name="Hwang C.Y."/>
            <person name="Yoon D.J."/>
        </authorList>
    </citation>
    <scope>NUCLEOTIDE SEQUENCE [LARGE SCALE GENOMIC DNA]</scope>
    <source>
        <strain evidence="2 3">KIGAM252</strain>
    </source>
</reference>
<proteinExistence type="predicted"/>
<dbReference type="InterPro" id="IPR036237">
    <property type="entry name" value="Xyl_isomerase-like_sf"/>
</dbReference>
<protein>
    <submittedName>
        <fullName evidence="2">TIM barrel protein</fullName>
    </submittedName>
</protein>
<comment type="caution">
    <text evidence="2">The sequence shown here is derived from an EMBL/GenBank/DDBJ whole genome shotgun (WGS) entry which is preliminary data.</text>
</comment>
<evidence type="ECO:0000313" key="2">
    <source>
        <dbReference type="EMBL" id="MBS2970228.1"/>
    </source>
</evidence>
<accession>A0ABS5LHM0</accession>
<evidence type="ECO:0000259" key="1">
    <source>
        <dbReference type="Pfam" id="PF01261"/>
    </source>
</evidence>
<organism evidence="2 3">
    <name type="scientific">Metabacillus flavus</name>
    <dbReference type="NCBI Taxonomy" id="2823519"/>
    <lineage>
        <taxon>Bacteria</taxon>
        <taxon>Bacillati</taxon>
        <taxon>Bacillota</taxon>
        <taxon>Bacilli</taxon>
        <taxon>Bacillales</taxon>
        <taxon>Bacillaceae</taxon>
        <taxon>Metabacillus</taxon>
    </lineage>
</organism>
<gene>
    <name evidence="2" type="ORF">J9317_15890</name>
</gene>
<evidence type="ECO:0000313" key="3">
    <source>
        <dbReference type="Proteomes" id="UP000682403"/>
    </source>
</evidence>
<dbReference type="EMBL" id="JAGVRK010000001">
    <property type="protein sequence ID" value="MBS2970228.1"/>
    <property type="molecule type" value="Genomic_DNA"/>
</dbReference>
<dbReference type="PANTHER" id="PTHR12110">
    <property type="entry name" value="HYDROXYPYRUVATE ISOMERASE"/>
    <property type="match status" value="1"/>
</dbReference>
<dbReference type="Gene3D" id="3.20.20.150">
    <property type="entry name" value="Divalent-metal-dependent TIM barrel enzymes"/>
    <property type="match status" value="1"/>
</dbReference>
<name>A0ABS5LHM0_9BACI</name>
<dbReference type="SUPFAM" id="SSF51658">
    <property type="entry name" value="Xylose isomerase-like"/>
    <property type="match status" value="1"/>
</dbReference>
<dbReference type="Pfam" id="PF01261">
    <property type="entry name" value="AP_endonuc_2"/>
    <property type="match status" value="1"/>
</dbReference>
<sequence>MSQMPVSVQMYTLRDECEKDFLKTLNKVAEIGFDGVEFAGYYGVNPADLRKSLDELNLRASGSHFVLKELEENLEKHIEAQHILGSKHLIIAYPYDRMEKEAEYHELAEKLNVMGQKIHEAGLTLSYHHHEFELLTFGDKTGLDILMDETNPDWVQTELDVYWLTHAGKNPAEWIQKYSNRLSLVHMKDMEASEDKAFAELGTGVIDLQAVVQKAAAAKAEWLVVEQDVCKRPPLDSISISYQYLNGLKVKGV</sequence>
<dbReference type="PANTHER" id="PTHR12110:SF41">
    <property type="entry name" value="INOSOSE DEHYDRATASE"/>
    <property type="match status" value="1"/>
</dbReference>
<dbReference type="InterPro" id="IPR050312">
    <property type="entry name" value="IolE/XylAMocC-like"/>
</dbReference>
<dbReference type="Proteomes" id="UP000682403">
    <property type="component" value="Unassembled WGS sequence"/>
</dbReference>